<evidence type="ECO:0000313" key="2">
    <source>
        <dbReference type="EMBL" id="CAK9134458.1"/>
    </source>
</evidence>
<feature type="region of interest" description="Disordered" evidence="1">
    <location>
        <begin position="1"/>
        <end position="28"/>
    </location>
</feature>
<gene>
    <name evidence="2" type="ORF">ILEXP_LOCUS1388</name>
</gene>
<name>A0ABC8QVV3_9AQUA</name>
<organism evidence="2 3">
    <name type="scientific">Ilex paraguariensis</name>
    <name type="common">yerba mate</name>
    <dbReference type="NCBI Taxonomy" id="185542"/>
    <lineage>
        <taxon>Eukaryota</taxon>
        <taxon>Viridiplantae</taxon>
        <taxon>Streptophyta</taxon>
        <taxon>Embryophyta</taxon>
        <taxon>Tracheophyta</taxon>
        <taxon>Spermatophyta</taxon>
        <taxon>Magnoliopsida</taxon>
        <taxon>eudicotyledons</taxon>
        <taxon>Gunneridae</taxon>
        <taxon>Pentapetalae</taxon>
        <taxon>asterids</taxon>
        <taxon>campanulids</taxon>
        <taxon>Aquifoliales</taxon>
        <taxon>Aquifoliaceae</taxon>
        <taxon>Ilex</taxon>
    </lineage>
</organism>
<proteinExistence type="predicted"/>
<dbReference type="EMBL" id="CAUOFW020000447">
    <property type="protein sequence ID" value="CAK9134458.1"/>
    <property type="molecule type" value="Genomic_DNA"/>
</dbReference>
<comment type="caution">
    <text evidence="2">The sequence shown here is derived from an EMBL/GenBank/DDBJ whole genome shotgun (WGS) entry which is preliminary data.</text>
</comment>
<evidence type="ECO:0000256" key="1">
    <source>
        <dbReference type="SAM" id="MobiDB-lite"/>
    </source>
</evidence>
<dbReference type="AlphaFoldDB" id="A0ABC8QVV3"/>
<evidence type="ECO:0000313" key="3">
    <source>
        <dbReference type="Proteomes" id="UP001642360"/>
    </source>
</evidence>
<protein>
    <submittedName>
        <fullName evidence="2">Uncharacterized protein</fullName>
    </submittedName>
</protein>
<dbReference type="Proteomes" id="UP001642360">
    <property type="component" value="Unassembled WGS sequence"/>
</dbReference>
<accession>A0ABC8QVV3</accession>
<keyword evidence="3" id="KW-1185">Reference proteome</keyword>
<reference evidence="2 3" key="1">
    <citation type="submission" date="2024-02" db="EMBL/GenBank/DDBJ databases">
        <authorList>
            <person name="Vignale AGUSTIN F."/>
            <person name="Sosa J E."/>
            <person name="Modenutti C."/>
        </authorList>
    </citation>
    <scope>NUCLEOTIDE SEQUENCE [LARGE SCALE GENOMIC DNA]</scope>
</reference>
<sequence length="98" mass="11098">MKEREDVNNKVIENIEIDSGGEGRDDDLLIRDSDDDLVRNKAPHDKGLCSDQESSMKWENLSDNMEGIEGPLVDQEVANSIDFSPWQMPRSNQSISTF</sequence>